<accession>J9DJB9</accession>
<keyword evidence="3" id="KW-1185">Reference proteome</keyword>
<reference evidence="2 3" key="1">
    <citation type="submission" date="2011-08" db="EMBL/GenBank/DDBJ databases">
        <authorList>
            <person name="Liu Z.J."/>
            <person name="Shi F.L."/>
            <person name="Lu J.Q."/>
            <person name="Li M."/>
            <person name="Wang Z.L."/>
        </authorList>
    </citation>
    <scope>NUCLEOTIDE SEQUENCE [LARGE SCALE GENOMIC DNA]</scope>
    <source>
        <strain evidence="2 3">USNM 41457</strain>
    </source>
</reference>
<keyword evidence="1" id="KW-1133">Transmembrane helix</keyword>
<dbReference type="AlphaFoldDB" id="J9DJB9"/>
<dbReference type="HOGENOM" id="CLU_1758779_0_0_1"/>
<evidence type="ECO:0000313" key="3">
    <source>
        <dbReference type="Proteomes" id="UP000003163"/>
    </source>
</evidence>
<keyword evidence="1" id="KW-0812">Transmembrane</keyword>
<feature type="transmembrane region" description="Helical" evidence="1">
    <location>
        <begin position="35"/>
        <end position="57"/>
    </location>
</feature>
<dbReference type="VEuPathDB" id="MicrosporidiaDB:EDEG_02889"/>
<gene>
    <name evidence="2" type="ORF">EDEG_02889</name>
</gene>
<comment type="caution">
    <text evidence="2">The sequence shown here is derived from an EMBL/GenBank/DDBJ whole genome shotgun (WGS) entry which is preliminary data.</text>
</comment>
<dbReference type="EMBL" id="AFBI03000059">
    <property type="protein sequence ID" value="EJW02705.1"/>
    <property type="molecule type" value="Genomic_DNA"/>
</dbReference>
<evidence type="ECO:0000256" key="1">
    <source>
        <dbReference type="SAM" id="Phobius"/>
    </source>
</evidence>
<dbReference type="InParanoid" id="J9DJB9"/>
<name>J9DJB9_EDHAE</name>
<feature type="transmembrane region" description="Helical" evidence="1">
    <location>
        <begin position="108"/>
        <end position="129"/>
    </location>
</feature>
<reference evidence="3" key="2">
    <citation type="submission" date="2015-07" db="EMBL/GenBank/DDBJ databases">
        <title>Contrasting host-pathogen interactions and genome evolution in two generalist and specialist microsporidian pathogens of mosquitoes.</title>
        <authorList>
            <consortium name="The Broad Institute Genomics Platform"/>
            <consortium name="The Broad Institute Genome Sequencing Center for Infectious Disease"/>
            <person name="Cuomo C.A."/>
            <person name="Sanscrainte N.D."/>
            <person name="Goldberg J.M."/>
            <person name="Heiman D."/>
            <person name="Young S."/>
            <person name="Zeng Q."/>
            <person name="Becnel J.J."/>
            <person name="Birren B.W."/>
        </authorList>
    </citation>
    <scope>NUCLEOTIDE SEQUENCE [LARGE SCALE GENOMIC DNA]</scope>
    <source>
        <strain evidence="3">USNM 41457</strain>
    </source>
</reference>
<keyword evidence="1" id="KW-0472">Membrane</keyword>
<sequence length="148" mass="17844">MNQVAIIDIYDARQVFSTNPTQRANTRCREGASKFFNNICLTIYKLFCVFTPFYYVFQVIVARLYVELSWEKIYCLICFMLDAFLIYKSKYMKMFMNLISLEDIYDFYCKNIVGLAIRFVILCSAYLILHHKFIYQNFFDRSHDVFDY</sequence>
<feature type="transmembrane region" description="Helical" evidence="1">
    <location>
        <begin position="69"/>
        <end position="87"/>
    </location>
</feature>
<organism evidence="2 3">
    <name type="scientific">Edhazardia aedis (strain USNM 41457)</name>
    <name type="common">Microsporidian parasite</name>
    <dbReference type="NCBI Taxonomy" id="1003232"/>
    <lineage>
        <taxon>Eukaryota</taxon>
        <taxon>Fungi</taxon>
        <taxon>Fungi incertae sedis</taxon>
        <taxon>Microsporidia</taxon>
        <taxon>Edhazardia</taxon>
    </lineage>
</organism>
<dbReference type="Proteomes" id="UP000003163">
    <property type="component" value="Unassembled WGS sequence"/>
</dbReference>
<proteinExistence type="predicted"/>
<protein>
    <submittedName>
        <fullName evidence="2">Uncharacterized protein</fullName>
    </submittedName>
</protein>
<evidence type="ECO:0000313" key="2">
    <source>
        <dbReference type="EMBL" id="EJW02705.1"/>
    </source>
</evidence>